<organism evidence="2 3">
    <name type="scientific">Candidatus Fervidibacter japonicus</name>
    <dbReference type="NCBI Taxonomy" id="2035412"/>
    <lineage>
        <taxon>Bacteria</taxon>
        <taxon>Candidatus Fervidibacterota</taxon>
        <taxon>Candidatus Fervidibacter</taxon>
    </lineage>
</organism>
<evidence type="ECO:0000313" key="2">
    <source>
        <dbReference type="EMBL" id="GBC97626.1"/>
    </source>
</evidence>
<evidence type="ECO:0000259" key="1">
    <source>
        <dbReference type="Pfam" id="PF12728"/>
    </source>
</evidence>
<dbReference type="NCBIfam" id="TIGR01764">
    <property type="entry name" value="excise"/>
    <property type="match status" value="1"/>
</dbReference>
<dbReference type="AlphaFoldDB" id="A0A2H5X8W1"/>
<feature type="domain" description="Helix-turn-helix" evidence="1">
    <location>
        <begin position="4"/>
        <end position="52"/>
    </location>
</feature>
<dbReference type="InterPro" id="IPR010093">
    <property type="entry name" value="SinI_DNA-bd"/>
</dbReference>
<accession>A0A2H5X8W1</accession>
<comment type="caution">
    <text evidence="2">The sequence shown here is derived from an EMBL/GenBank/DDBJ whole genome shotgun (WGS) entry which is preliminary data.</text>
</comment>
<dbReference type="InterPro" id="IPR009061">
    <property type="entry name" value="DNA-bd_dom_put_sf"/>
</dbReference>
<dbReference type="EMBL" id="BEHT01000001">
    <property type="protein sequence ID" value="GBC97626.1"/>
    <property type="molecule type" value="Genomic_DNA"/>
</dbReference>
<reference evidence="3" key="1">
    <citation type="submission" date="2017-09" db="EMBL/GenBank/DDBJ databases">
        <title>Metaegenomics of thermophilic ammonia-oxidizing enrichment culture.</title>
        <authorList>
            <person name="Kato S."/>
            <person name="Suzuki K."/>
        </authorList>
    </citation>
    <scope>NUCLEOTIDE SEQUENCE [LARGE SCALE GENOMIC DNA]</scope>
</reference>
<gene>
    <name evidence="2" type="ORF">HRbin17_00114</name>
</gene>
<sequence length="79" mass="9453">MAEFYNLTDIARMLGVSLPTVRRWVQEGKLKALHPQGTRLYRIPEAALREFLGEEWFNQLVEDRQLPKERGRQRRSRRS</sequence>
<dbReference type="Pfam" id="PF12728">
    <property type="entry name" value="HTH_17"/>
    <property type="match status" value="1"/>
</dbReference>
<dbReference type="Proteomes" id="UP000236173">
    <property type="component" value="Unassembled WGS sequence"/>
</dbReference>
<evidence type="ECO:0000313" key="3">
    <source>
        <dbReference type="Proteomes" id="UP000236173"/>
    </source>
</evidence>
<name>A0A2H5X8W1_9BACT</name>
<dbReference type="InterPro" id="IPR041657">
    <property type="entry name" value="HTH_17"/>
</dbReference>
<dbReference type="GO" id="GO:0003677">
    <property type="term" value="F:DNA binding"/>
    <property type="evidence" value="ECO:0007669"/>
    <property type="project" value="InterPro"/>
</dbReference>
<proteinExistence type="predicted"/>
<dbReference type="Gene3D" id="1.10.1660.10">
    <property type="match status" value="1"/>
</dbReference>
<dbReference type="SUPFAM" id="SSF46955">
    <property type="entry name" value="Putative DNA-binding domain"/>
    <property type="match status" value="1"/>
</dbReference>
<protein>
    <recommendedName>
        <fullName evidence="1">Helix-turn-helix domain-containing protein</fullName>
    </recommendedName>
</protein>